<comment type="caution">
    <text evidence="2">The sequence shown here is derived from an EMBL/GenBank/DDBJ whole genome shotgun (WGS) entry which is preliminary data.</text>
</comment>
<evidence type="ECO:0000256" key="1">
    <source>
        <dbReference type="SAM" id="MobiDB-lite"/>
    </source>
</evidence>
<reference evidence="3" key="1">
    <citation type="journal article" date="2019" name="Int. J. Syst. Evol. Microbiol.">
        <title>The Global Catalogue of Microorganisms (GCM) 10K type strain sequencing project: providing services to taxonomists for standard genome sequencing and annotation.</title>
        <authorList>
            <consortium name="The Broad Institute Genomics Platform"/>
            <consortium name="The Broad Institute Genome Sequencing Center for Infectious Disease"/>
            <person name="Wu L."/>
            <person name="Ma J."/>
        </authorList>
    </citation>
    <scope>NUCLEOTIDE SEQUENCE [LARGE SCALE GENOMIC DNA]</scope>
    <source>
        <strain evidence="3">NBRC 104970</strain>
    </source>
</reference>
<gene>
    <name evidence="2" type="ORF">GCM10007860_22920</name>
</gene>
<dbReference type="Proteomes" id="UP001156836">
    <property type="component" value="Unassembled WGS sequence"/>
</dbReference>
<dbReference type="EMBL" id="BSOZ01000036">
    <property type="protein sequence ID" value="GLS05142.1"/>
    <property type="molecule type" value="Genomic_DNA"/>
</dbReference>
<feature type="region of interest" description="Disordered" evidence="1">
    <location>
        <begin position="1"/>
        <end position="32"/>
    </location>
</feature>
<accession>A0ABQ6BUL1</accession>
<proteinExistence type="predicted"/>
<sequence>MKTPSTTGSLPTALQNYPRAGTSQAGRSGAASTTQGLDSLLAAAQPSDSAIGRRVGQLGQATLDMAQQFLGSFAEQLFGDQAKGMKVDFDSFELAAQSTASMATYDSRGAQGASQAAAFRLEDASSFVGRGKLTTADGRVFDFEIEVRYQSIQEAAYASSSGAQGAQRQLPQDDADGQTSPANDLRSYFPGTAGDLLSQLSGTPVRQPFSMLLPRQDGSDDLLKLLGDLSLKLKNLPGGDRYVNLANVGQDQAAGGVADKA</sequence>
<feature type="region of interest" description="Disordered" evidence="1">
    <location>
        <begin position="160"/>
        <end position="188"/>
    </location>
</feature>
<evidence type="ECO:0000313" key="2">
    <source>
        <dbReference type="EMBL" id="GLS05142.1"/>
    </source>
</evidence>
<keyword evidence="3" id="KW-1185">Reference proteome</keyword>
<evidence type="ECO:0008006" key="4">
    <source>
        <dbReference type="Google" id="ProtNLM"/>
    </source>
</evidence>
<dbReference type="RefSeq" id="WP_018749401.1">
    <property type="nucleotide sequence ID" value="NZ_BSOZ01000036.1"/>
</dbReference>
<organism evidence="2 3">
    <name type="scientific">Chitiniphilus shinanonensis</name>
    <dbReference type="NCBI Taxonomy" id="553088"/>
    <lineage>
        <taxon>Bacteria</taxon>
        <taxon>Pseudomonadati</taxon>
        <taxon>Pseudomonadota</taxon>
        <taxon>Betaproteobacteria</taxon>
        <taxon>Neisseriales</taxon>
        <taxon>Chitinibacteraceae</taxon>
        <taxon>Chitiniphilus</taxon>
    </lineage>
</organism>
<name>A0ABQ6BUL1_9NEIS</name>
<evidence type="ECO:0000313" key="3">
    <source>
        <dbReference type="Proteomes" id="UP001156836"/>
    </source>
</evidence>
<protein>
    <recommendedName>
        <fullName evidence="4">DUF5610 domain-containing protein</fullName>
    </recommendedName>
</protein>